<evidence type="ECO:0000256" key="5">
    <source>
        <dbReference type="ARBA" id="ARBA00022692"/>
    </source>
</evidence>
<accession>E2AQU1</accession>
<keyword evidence="8 12" id="KW-0406">Ion transport</keyword>
<evidence type="ECO:0000256" key="11">
    <source>
        <dbReference type="ARBA" id="ARBA00023303"/>
    </source>
</evidence>
<keyword evidence="6" id="KW-1133">Transmembrane helix</keyword>
<comment type="similarity">
    <text evidence="2 12">Belongs to the amiloride-sensitive sodium channel (TC 1.A.6) family.</text>
</comment>
<evidence type="ECO:0000256" key="3">
    <source>
        <dbReference type="ARBA" id="ARBA00022448"/>
    </source>
</evidence>
<evidence type="ECO:0000256" key="7">
    <source>
        <dbReference type="ARBA" id="ARBA00023053"/>
    </source>
</evidence>
<dbReference type="OrthoDB" id="5874059at2759"/>
<evidence type="ECO:0000256" key="8">
    <source>
        <dbReference type="ARBA" id="ARBA00023065"/>
    </source>
</evidence>
<evidence type="ECO:0000256" key="12">
    <source>
        <dbReference type="RuleBase" id="RU000679"/>
    </source>
</evidence>
<proteinExistence type="inferred from homology"/>
<name>E2AQU1_CAMFO</name>
<keyword evidence="10 12" id="KW-0739">Sodium transport</keyword>
<dbReference type="InParanoid" id="E2AQU1"/>
<evidence type="ECO:0000256" key="6">
    <source>
        <dbReference type="ARBA" id="ARBA00022989"/>
    </source>
</evidence>
<dbReference type="EMBL" id="GL441834">
    <property type="protein sequence ID" value="EFN64203.1"/>
    <property type="molecule type" value="Genomic_DNA"/>
</dbReference>
<evidence type="ECO:0000313" key="13">
    <source>
        <dbReference type="EMBL" id="EFN64203.1"/>
    </source>
</evidence>
<evidence type="ECO:0000256" key="4">
    <source>
        <dbReference type="ARBA" id="ARBA00022461"/>
    </source>
</evidence>
<dbReference type="AlphaFoldDB" id="E2AQU1"/>
<organism evidence="14">
    <name type="scientific">Camponotus floridanus</name>
    <name type="common">Florida carpenter ant</name>
    <dbReference type="NCBI Taxonomy" id="104421"/>
    <lineage>
        <taxon>Eukaryota</taxon>
        <taxon>Metazoa</taxon>
        <taxon>Ecdysozoa</taxon>
        <taxon>Arthropoda</taxon>
        <taxon>Hexapoda</taxon>
        <taxon>Insecta</taxon>
        <taxon>Pterygota</taxon>
        <taxon>Neoptera</taxon>
        <taxon>Endopterygota</taxon>
        <taxon>Hymenoptera</taxon>
        <taxon>Apocrita</taxon>
        <taxon>Aculeata</taxon>
        <taxon>Formicoidea</taxon>
        <taxon>Formicidae</taxon>
        <taxon>Formicinae</taxon>
        <taxon>Camponotus</taxon>
    </lineage>
</organism>
<dbReference type="GO" id="GO:0016020">
    <property type="term" value="C:membrane"/>
    <property type="evidence" value="ECO:0007669"/>
    <property type="project" value="UniProtKB-SubCell"/>
</dbReference>
<keyword evidence="7" id="KW-0915">Sodium</keyword>
<evidence type="ECO:0000313" key="14">
    <source>
        <dbReference type="Proteomes" id="UP000000311"/>
    </source>
</evidence>
<evidence type="ECO:0000256" key="2">
    <source>
        <dbReference type="ARBA" id="ARBA00007193"/>
    </source>
</evidence>
<dbReference type="Gene3D" id="2.60.470.10">
    <property type="entry name" value="Acid-sensing ion channels like domains"/>
    <property type="match status" value="1"/>
</dbReference>
<sequence>MANVAGVTAIQDSGSGKSTIRLVKHTAIFLKIYSSEFDLAPKLCSRSATGERAFQLKKRVPECYAEFTTREKSRREKNQRIATFVHRTTRRKKYISMKITAERSSISGLMQRSRAGYEYMCIEGNPSSKARGYDRGKGQEVENATIASSEGIMSIDRNFIAEVTTMAVPKFTPANIKEAEYNTIGNCLLRNGSRHRSRAAPTSINIESLHYDNSKLPFPSVTLCPNVRVDWNRALELEPRIFSNDIDETSLEIFRKILGRLSVMTFGDFDEMDFLKNHNVRNLSGINITQVLYDVMPSCDQFLSACWWRNADRNCCEIFEVQKTEYGFCYSFNSEMAVTSLADPTESRPRKASSYGEWSGIKVTIHPGNITKPPDSSKVIGNTNRVIFYV</sequence>
<keyword evidence="3 12" id="KW-0813">Transport</keyword>
<keyword evidence="14" id="KW-1185">Reference proteome</keyword>
<dbReference type="GO" id="GO:0005272">
    <property type="term" value="F:sodium channel activity"/>
    <property type="evidence" value="ECO:0007669"/>
    <property type="project" value="UniProtKB-KW"/>
</dbReference>
<keyword evidence="11 12" id="KW-0407">Ion channel</keyword>
<keyword evidence="9" id="KW-0472">Membrane</keyword>
<keyword evidence="4 12" id="KW-0894">Sodium channel</keyword>
<evidence type="ECO:0000256" key="9">
    <source>
        <dbReference type="ARBA" id="ARBA00023136"/>
    </source>
</evidence>
<evidence type="ECO:0000256" key="1">
    <source>
        <dbReference type="ARBA" id="ARBA00004141"/>
    </source>
</evidence>
<dbReference type="Proteomes" id="UP000000311">
    <property type="component" value="Unassembled WGS sequence"/>
</dbReference>
<evidence type="ECO:0000256" key="10">
    <source>
        <dbReference type="ARBA" id="ARBA00023201"/>
    </source>
</evidence>
<protein>
    <submittedName>
        <fullName evidence="13">Sodium channel protein Nach</fullName>
    </submittedName>
</protein>
<gene>
    <name evidence="13" type="ORF">EAG_09014</name>
</gene>
<dbReference type="InterPro" id="IPR001873">
    <property type="entry name" value="ENaC"/>
</dbReference>
<reference evidence="13 14" key="1">
    <citation type="journal article" date="2010" name="Science">
        <title>Genomic comparison of the ants Camponotus floridanus and Harpegnathos saltator.</title>
        <authorList>
            <person name="Bonasio R."/>
            <person name="Zhang G."/>
            <person name="Ye C."/>
            <person name="Mutti N.S."/>
            <person name="Fang X."/>
            <person name="Qin N."/>
            <person name="Donahue G."/>
            <person name="Yang P."/>
            <person name="Li Q."/>
            <person name="Li C."/>
            <person name="Zhang P."/>
            <person name="Huang Z."/>
            <person name="Berger S.L."/>
            <person name="Reinberg D."/>
            <person name="Wang J."/>
            <person name="Liebig J."/>
        </authorList>
    </citation>
    <scope>NUCLEOTIDE SEQUENCE [LARGE SCALE GENOMIC DNA]</scope>
    <source>
        <strain evidence="14">C129</strain>
    </source>
</reference>
<keyword evidence="5 12" id="KW-0812">Transmembrane</keyword>
<comment type="subcellular location">
    <subcellularLocation>
        <location evidence="1">Membrane</location>
        <topology evidence="1">Multi-pass membrane protein</topology>
    </subcellularLocation>
</comment>
<dbReference type="Pfam" id="PF00858">
    <property type="entry name" value="ASC"/>
    <property type="match status" value="1"/>
</dbReference>